<accession>A0A1Q5PBR4</accession>
<sequence length="81" mass="9505">MVLGVRMFRRMGSGSQDRLLLAASFLIRPVWRIVLYTLAILLYFIFFLARACSPCLFIRWVFNPTGLKSHTLYLNHTFILH</sequence>
<dbReference type="Proteomes" id="UP000186551">
    <property type="component" value="Unassembled WGS sequence"/>
</dbReference>
<protein>
    <submittedName>
        <fullName evidence="1">Uncharacterized protein</fullName>
    </submittedName>
</protein>
<proteinExistence type="predicted"/>
<organism evidence="1 2">
    <name type="scientific">Pontibacter flavimaris</name>
    <dbReference type="NCBI Taxonomy" id="1797110"/>
    <lineage>
        <taxon>Bacteria</taxon>
        <taxon>Pseudomonadati</taxon>
        <taxon>Bacteroidota</taxon>
        <taxon>Cytophagia</taxon>
        <taxon>Cytophagales</taxon>
        <taxon>Hymenobacteraceae</taxon>
        <taxon>Pontibacter</taxon>
    </lineage>
</organism>
<evidence type="ECO:0000313" key="2">
    <source>
        <dbReference type="Proteomes" id="UP000186551"/>
    </source>
</evidence>
<name>A0A1Q5PBR4_9BACT</name>
<dbReference type="AlphaFoldDB" id="A0A1Q5PBR4"/>
<evidence type="ECO:0000313" key="1">
    <source>
        <dbReference type="EMBL" id="OKL39675.1"/>
    </source>
</evidence>
<comment type="caution">
    <text evidence="1">The sequence shown here is derived from an EMBL/GenBank/DDBJ whole genome shotgun (WGS) entry which is preliminary data.</text>
</comment>
<reference evidence="1 2" key="1">
    <citation type="submission" date="2016-03" db="EMBL/GenBank/DDBJ databases">
        <title>Genome sequence of Pontibacter sp. nov., of the family cytophagaceae, isolated from marine sediment of the Yellow Sea, China.</title>
        <authorList>
            <person name="Zhang G."/>
            <person name="Zhang R."/>
        </authorList>
    </citation>
    <scope>NUCLEOTIDE SEQUENCE [LARGE SCALE GENOMIC DNA]</scope>
    <source>
        <strain evidence="1 2">S10-8</strain>
    </source>
</reference>
<dbReference type="EMBL" id="LVWA01000007">
    <property type="protein sequence ID" value="OKL39675.1"/>
    <property type="molecule type" value="Genomic_DNA"/>
</dbReference>
<keyword evidence="2" id="KW-1185">Reference proteome</keyword>
<gene>
    <name evidence="1" type="ORF">A3841_00110</name>
</gene>